<sequence length="69" mass="7801">MAFLGYLMYDDAMKSHFALNLQAGKIGSKIVIYETLINPFANYALIITPIALSVEEWLAFHWILILIGI</sequence>
<organism evidence="1 2">
    <name type="scientific">Dendrobium catenatum</name>
    <dbReference type="NCBI Taxonomy" id="906689"/>
    <lineage>
        <taxon>Eukaryota</taxon>
        <taxon>Viridiplantae</taxon>
        <taxon>Streptophyta</taxon>
        <taxon>Embryophyta</taxon>
        <taxon>Tracheophyta</taxon>
        <taxon>Spermatophyta</taxon>
        <taxon>Magnoliopsida</taxon>
        <taxon>Liliopsida</taxon>
        <taxon>Asparagales</taxon>
        <taxon>Orchidaceae</taxon>
        <taxon>Epidendroideae</taxon>
        <taxon>Malaxideae</taxon>
        <taxon>Dendrobiinae</taxon>
        <taxon>Dendrobium</taxon>
    </lineage>
</organism>
<keyword evidence="2" id="KW-1185">Reference proteome</keyword>
<proteinExistence type="predicted"/>
<reference evidence="1 2" key="2">
    <citation type="journal article" date="2017" name="Nature">
        <title>The Apostasia genome and the evolution of orchids.</title>
        <authorList>
            <person name="Zhang G.Q."/>
            <person name="Liu K.W."/>
            <person name="Li Z."/>
            <person name="Lohaus R."/>
            <person name="Hsiao Y.Y."/>
            <person name="Niu S.C."/>
            <person name="Wang J.Y."/>
            <person name="Lin Y.C."/>
            <person name="Xu Q."/>
            <person name="Chen L.J."/>
            <person name="Yoshida K."/>
            <person name="Fujiwara S."/>
            <person name="Wang Z.W."/>
            <person name="Zhang Y.Q."/>
            <person name="Mitsuda N."/>
            <person name="Wang M."/>
            <person name="Liu G.H."/>
            <person name="Pecoraro L."/>
            <person name="Huang H.X."/>
            <person name="Xiao X.J."/>
            <person name="Lin M."/>
            <person name="Wu X.Y."/>
            <person name="Wu W.L."/>
            <person name="Chen Y.Y."/>
            <person name="Chang S.B."/>
            <person name="Sakamoto S."/>
            <person name="Ohme-Takagi M."/>
            <person name="Yagi M."/>
            <person name="Zeng S.J."/>
            <person name="Shen C.Y."/>
            <person name="Yeh C.M."/>
            <person name="Luo Y.B."/>
            <person name="Tsai W.C."/>
            <person name="Van de Peer Y."/>
            <person name="Liu Z.J."/>
        </authorList>
    </citation>
    <scope>NUCLEOTIDE SEQUENCE [LARGE SCALE GENOMIC DNA]</scope>
    <source>
        <tissue evidence="1">The whole plant</tissue>
    </source>
</reference>
<evidence type="ECO:0000313" key="1">
    <source>
        <dbReference type="EMBL" id="PKU80097.1"/>
    </source>
</evidence>
<gene>
    <name evidence="1" type="ORF">MA16_Dca025715</name>
</gene>
<evidence type="ECO:0000313" key="2">
    <source>
        <dbReference type="Proteomes" id="UP000233837"/>
    </source>
</evidence>
<protein>
    <submittedName>
        <fullName evidence="1">Uncharacterized protein</fullName>
    </submittedName>
</protein>
<dbReference type="Proteomes" id="UP000233837">
    <property type="component" value="Unassembled WGS sequence"/>
</dbReference>
<dbReference type="AlphaFoldDB" id="A0A2I0WWR4"/>
<accession>A0A2I0WWR4</accession>
<name>A0A2I0WWR4_9ASPA</name>
<dbReference type="EMBL" id="KZ502377">
    <property type="protein sequence ID" value="PKU80097.1"/>
    <property type="molecule type" value="Genomic_DNA"/>
</dbReference>
<reference evidence="1 2" key="1">
    <citation type="journal article" date="2016" name="Sci. Rep.">
        <title>The Dendrobium catenatum Lindl. genome sequence provides insights into polysaccharide synthase, floral development and adaptive evolution.</title>
        <authorList>
            <person name="Zhang G.Q."/>
            <person name="Xu Q."/>
            <person name="Bian C."/>
            <person name="Tsai W.C."/>
            <person name="Yeh C.M."/>
            <person name="Liu K.W."/>
            <person name="Yoshida K."/>
            <person name="Zhang L.S."/>
            <person name="Chang S.B."/>
            <person name="Chen F."/>
            <person name="Shi Y."/>
            <person name="Su Y.Y."/>
            <person name="Zhang Y.Q."/>
            <person name="Chen L.J."/>
            <person name="Yin Y."/>
            <person name="Lin M."/>
            <person name="Huang H."/>
            <person name="Deng H."/>
            <person name="Wang Z.W."/>
            <person name="Zhu S.L."/>
            <person name="Zhao X."/>
            <person name="Deng C."/>
            <person name="Niu S.C."/>
            <person name="Huang J."/>
            <person name="Wang M."/>
            <person name="Liu G.H."/>
            <person name="Yang H.J."/>
            <person name="Xiao X.J."/>
            <person name="Hsiao Y.Y."/>
            <person name="Wu W.L."/>
            <person name="Chen Y.Y."/>
            <person name="Mitsuda N."/>
            <person name="Ohme-Takagi M."/>
            <person name="Luo Y.B."/>
            <person name="Van de Peer Y."/>
            <person name="Liu Z.J."/>
        </authorList>
    </citation>
    <scope>NUCLEOTIDE SEQUENCE [LARGE SCALE GENOMIC DNA]</scope>
    <source>
        <tissue evidence="1">The whole plant</tissue>
    </source>
</reference>